<reference evidence="2" key="2">
    <citation type="submission" date="2023-12" db="EMBL/GenBank/DDBJ databases">
        <authorList>
            <person name="Sun Q."/>
            <person name="Inoue M."/>
        </authorList>
    </citation>
    <scope>NUCLEOTIDE SEQUENCE</scope>
    <source>
        <strain evidence="2">JCM 17590</strain>
    </source>
</reference>
<protein>
    <recommendedName>
        <fullName evidence="1">LysM domain-containing protein</fullName>
    </recommendedName>
</protein>
<dbReference type="PROSITE" id="PS51782">
    <property type="entry name" value="LYSM"/>
    <property type="match status" value="1"/>
</dbReference>
<evidence type="ECO:0000259" key="1">
    <source>
        <dbReference type="PROSITE" id="PS51782"/>
    </source>
</evidence>
<dbReference type="CDD" id="cd00118">
    <property type="entry name" value="LysM"/>
    <property type="match status" value="1"/>
</dbReference>
<organism evidence="2 3">
    <name type="scientific">Gryllotalpicola daejeonensis</name>
    <dbReference type="NCBI Taxonomy" id="993087"/>
    <lineage>
        <taxon>Bacteria</taxon>
        <taxon>Bacillati</taxon>
        <taxon>Actinomycetota</taxon>
        <taxon>Actinomycetes</taxon>
        <taxon>Micrococcales</taxon>
        <taxon>Microbacteriaceae</taxon>
        <taxon>Gryllotalpicola</taxon>
    </lineage>
</organism>
<sequence>MAPLTAPRDAGPQLDATGDAKATTATTFAYTVEPSDTISAIAYRFGLCNADIYGANDWLNGHDDQLLVGQTLTIQRVAAARHDAADCHTAVYD</sequence>
<dbReference type="Gene3D" id="3.10.350.10">
    <property type="entry name" value="LysM domain"/>
    <property type="match status" value="1"/>
</dbReference>
<dbReference type="InterPro" id="IPR036779">
    <property type="entry name" value="LysM_dom_sf"/>
</dbReference>
<evidence type="ECO:0000313" key="2">
    <source>
        <dbReference type="EMBL" id="GAA4163299.1"/>
    </source>
</evidence>
<proteinExistence type="predicted"/>
<comment type="caution">
    <text evidence="2">The sequence shown here is derived from an EMBL/GenBank/DDBJ whole genome shotgun (WGS) entry which is preliminary data.</text>
</comment>
<reference evidence="2" key="1">
    <citation type="journal article" date="2014" name="Int. J. Syst. Evol. Microbiol.">
        <title>Complete genome of a new Firmicutes species belonging to the dominant human colonic microbiota ('Ruminococcus bicirculans') reveals two chromosomes and a selective capacity to utilize plant glucans.</title>
        <authorList>
            <consortium name="NISC Comparative Sequencing Program"/>
            <person name="Wegmann U."/>
            <person name="Louis P."/>
            <person name="Goesmann A."/>
            <person name="Henrissat B."/>
            <person name="Duncan S.H."/>
            <person name="Flint H.J."/>
        </authorList>
    </citation>
    <scope>NUCLEOTIDE SEQUENCE</scope>
    <source>
        <strain evidence="2">JCM 17590</strain>
    </source>
</reference>
<keyword evidence="3" id="KW-1185">Reference proteome</keyword>
<gene>
    <name evidence="2" type="ORF">GCM10022286_23570</name>
</gene>
<dbReference type="Pfam" id="PF01476">
    <property type="entry name" value="LysM"/>
    <property type="match status" value="1"/>
</dbReference>
<feature type="domain" description="LysM" evidence="1">
    <location>
        <begin position="28"/>
        <end position="74"/>
    </location>
</feature>
<dbReference type="InterPro" id="IPR018392">
    <property type="entry name" value="LysM"/>
</dbReference>
<accession>A0ABP7ZLM3</accession>
<evidence type="ECO:0000313" key="3">
    <source>
        <dbReference type="Proteomes" id="UP001415169"/>
    </source>
</evidence>
<dbReference type="EMBL" id="BAABBV010000001">
    <property type="protein sequence ID" value="GAA4163299.1"/>
    <property type="molecule type" value="Genomic_DNA"/>
</dbReference>
<dbReference type="Proteomes" id="UP001415169">
    <property type="component" value="Unassembled WGS sequence"/>
</dbReference>
<dbReference type="SUPFAM" id="SSF54106">
    <property type="entry name" value="LysM domain"/>
    <property type="match status" value="1"/>
</dbReference>
<name>A0ABP7ZLM3_9MICO</name>